<dbReference type="Pfam" id="PF14299">
    <property type="entry name" value="PP2"/>
    <property type="match status" value="1"/>
</dbReference>
<evidence type="ECO:0008006" key="4">
    <source>
        <dbReference type="Google" id="ProtNLM"/>
    </source>
</evidence>
<reference evidence="2" key="1">
    <citation type="submission" date="2021-06" db="EMBL/GenBank/DDBJ databases">
        <title>Genome Sequence of Mortierella hyaline Strain SCG-10, a Cold-Adapted, Nitrate-Reducing Fungus Isolated from Soil in Minnesota, USA.</title>
        <authorList>
            <person name="Aldossari N."/>
        </authorList>
    </citation>
    <scope>NUCLEOTIDE SEQUENCE</scope>
    <source>
        <strain evidence="2">SCG-10</strain>
    </source>
</reference>
<evidence type="ECO:0000313" key="2">
    <source>
        <dbReference type="EMBL" id="KAG9067046.1"/>
    </source>
</evidence>
<accession>A0A9P8BTG9</accession>
<evidence type="ECO:0000256" key="1">
    <source>
        <dbReference type="SAM" id="MobiDB-lite"/>
    </source>
</evidence>
<evidence type="ECO:0000313" key="3">
    <source>
        <dbReference type="Proteomes" id="UP000707451"/>
    </source>
</evidence>
<proteinExistence type="predicted"/>
<keyword evidence="3" id="KW-1185">Reference proteome</keyword>
<comment type="caution">
    <text evidence="2">The sequence shown here is derived from an EMBL/GenBank/DDBJ whole genome shotgun (WGS) entry which is preliminary data.</text>
</comment>
<sequence length="473" mass="52313">MADNNFNNTKGIDNDIKDTEKKSLRDLPAEVLIHIGLALPSREFGRFLQTNKTIHSCLDSHYVWHLRFTTRFGQTILEDKLNPSLPNNSDSARLSPPLTPSSPRLPSPNSQTFHSSSNINSNNNSANTSPILQQQQQFNNHLDPVSAASSLLPSAASSPRLTPSAAPQTPPSDSSSNEGSGSDGSGNGGEGSSSSSAKRPPGKARRIDLQRTNMASKEMLINIYKQLSRMTLPAEDMMIAHMGNQFWRMITSSESKYGKLAELASVWWMDVIAVFYGVPPGRYKVQWRVKVTSDGPVVNTEFRAVLFGKHEDPNTVGERPNALTFRPTSKQEFVQHTDSQGSKVNKKPFSNLFKGFTILELPGELLVEDDYRGVFLQIRNHDDWKSGLYIDYVRLVNLDDPEQSQESLANGLHGQRVAAGKEPVDDKGEEYYPTSSSSSGPLPWFQQALGINPTAGIDPRNRLRSPQATTIEY</sequence>
<feature type="region of interest" description="Disordered" evidence="1">
    <location>
        <begin position="151"/>
        <end position="210"/>
    </location>
</feature>
<dbReference type="PANTHER" id="PTHR31960:SF2">
    <property type="entry name" value="F-BOX PROTEIN PP2-A15"/>
    <property type="match status" value="1"/>
</dbReference>
<feature type="compositionally biased region" description="Gly residues" evidence="1">
    <location>
        <begin position="181"/>
        <end position="191"/>
    </location>
</feature>
<name>A0A9P8BTG9_9FUNG</name>
<feature type="compositionally biased region" description="Polar residues" evidence="1">
    <location>
        <begin position="464"/>
        <end position="473"/>
    </location>
</feature>
<dbReference type="EMBL" id="JAHRHY010000009">
    <property type="protein sequence ID" value="KAG9067046.1"/>
    <property type="molecule type" value="Genomic_DNA"/>
</dbReference>
<organism evidence="2 3">
    <name type="scientific">Linnemannia hyalina</name>
    <dbReference type="NCBI Taxonomy" id="64524"/>
    <lineage>
        <taxon>Eukaryota</taxon>
        <taxon>Fungi</taxon>
        <taxon>Fungi incertae sedis</taxon>
        <taxon>Mucoromycota</taxon>
        <taxon>Mortierellomycotina</taxon>
        <taxon>Mortierellomycetes</taxon>
        <taxon>Mortierellales</taxon>
        <taxon>Mortierellaceae</taxon>
        <taxon>Linnemannia</taxon>
    </lineage>
</organism>
<dbReference type="InterPro" id="IPR025886">
    <property type="entry name" value="PP2-like"/>
</dbReference>
<feature type="region of interest" description="Disordered" evidence="1">
    <location>
        <begin position="83"/>
        <end position="128"/>
    </location>
</feature>
<dbReference type="PANTHER" id="PTHR31960">
    <property type="entry name" value="F-BOX PROTEIN PP2-A15"/>
    <property type="match status" value="1"/>
</dbReference>
<dbReference type="OrthoDB" id="9970274at2759"/>
<gene>
    <name evidence="2" type="ORF">KI688_012958</name>
</gene>
<feature type="compositionally biased region" description="Low complexity" evidence="1">
    <location>
        <begin position="107"/>
        <end position="128"/>
    </location>
</feature>
<dbReference type="AlphaFoldDB" id="A0A9P8BTG9"/>
<feature type="compositionally biased region" description="Low complexity" evidence="1">
    <location>
        <begin position="151"/>
        <end position="180"/>
    </location>
</feature>
<feature type="compositionally biased region" description="Pro residues" evidence="1">
    <location>
        <begin position="97"/>
        <end position="106"/>
    </location>
</feature>
<protein>
    <recommendedName>
        <fullName evidence="4">F-box domain-containing protein</fullName>
    </recommendedName>
</protein>
<dbReference type="Proteomes" id="UP000707451">
    <property type="component" value="Unassembled WGS sequence"/>
</dbReference>
<feature type="region of interest" description="Disordered" evidence="1">
    <location>
        <begin position="406"/>
        <end position="473"/>
    </location>
</feature>
<dbReference type="InterPro" id="IPR036047">
    <property type="entry name" value="F-box-like_dom_sf"/>
</dbReference>
<dbReference type="SUPFAM" id="SSF81383">
    <property type="entry name" value="F-box domain"/>
    <property type="match status" value="1"/>
</dbReference>